<dbReference type="Pfam" id="PF13007">
    <property type="entry name" value="LZ_Tnp_IS66"/>
    <property type="match status" value="1"/>
</dbReference>
<gene>
    <name evidence="6" type="ORF">G9Q37_15785</name>
</gene>
<feature type="domain" description="Transposase IS66 central" evidence="2">
    <location>
        <begin position="179"/>
        <end position="463"/>
    </location>
</feature>
<evidence type="ECO:0000313" key="7">
    <source>
        <dbReference type="Proteomes" id="UP000503162"/>
    </source>
</evidence>
<dbReference type="InterPro" id="IPR004291">
    <property type="entry name" value="Transposase_IS66_central"/>
</dbReference>
<protein>
    <submittedName>
        <fullName evidence="6">IS66 family transposase</fullName>
    </submittedName>
</protein>
<dbReference type="PANTHER" id="PTHR33678:SF1">
    <property type="entry name" value="BLL1576 PROTEIN"/>
    <property type="match status" value="1"/>
</dbReference>
<dbReference type="Pfam" id="PF13817">
    <property type="entry name" value="DDE_Tnp_IS66_C"/>
    <property type="match status" value="1"/>
</dbReference>
<dbReference type="Proteomes" id="UP000503162">
    <property type="component" value="Chromosome"/>
</dbReference>
<dbReference type="AlphaFoldDB" id="A0A6G8IKF8"/>
<feature type="domain" description="Transposase TnpC homeodomain" evidence="4">
    <location>
        <begin position="42"/>
        <end position="116"/>
    </location>
</feature>
<feature type="domain" description="Transposase IS66 C-terminal" evidence="5">
    <location>
        <begin position="470"/>
        <end position="507"/>
    </location>
</feature>
<dbReference type="Pfam" id="PF03050">
    <property type="entry name" value="DDE_Tnp_IS66"/>
    <property type="match status" value="1"/>
</dbReference>
<feature type="domain" description="Transposase IS66 zinc-finger binding" evidence="3">
    <location>
        <begin position="126"/>
        <end position="164"/>
    </location>
</feature>
<accession>A0A6G8IKF8</accession>
<evidence type="ECO:0000313" key="6">
    <source>
        <dbReference type="EMBL" id="QIM53508.1"/>
    </source>
</evidence>
<evidence type="ECO:0000259" key="3">
    <source>
        <dbReference type="Pfam" id="PF13005"/>
    </source>
</evidence>
<evidence type="ECO:0000256" key="1">
    <source>
        <dbReference type="SAM" id="MobiDB-lite"/>
    </source>
</evidence>
<keyword evidence="7" id="KW-1185">Reference proteome</keyword>
<feature type="compositionally biased region" description="Basic and acidic residues" evidence="1">
    <location>
        <begin position="113"/>
        <end position="122"/>
    </location>
</feature>
<dbReference type="InterPro" id="IPR052344">
    <property type="entry name" value="Transposase-related"/>
</dbReference>
<dbReference type="RefSeq" id="WP_166228617.1">
    <property type="nucleotide sequence ID" value="NZ_CP049989.1"/>
</dbReference>
<feature type="region of interest" description="Disordered" evidence="1">
    <location>
        <begin position="89"/>
        <end position="125"/>
    </location>
</feature>
<dbReference type="Pfam" id="PF13005">
    <property type="entry name" value="zf-IS66"/>
    <property type="match status" value="1"/>
</dbReference>
<reference evidence="6 7" key="1">
    <citation type="submission" date="2020-03" db="EMBL/GenBank/DDBJ databases">
        <title>Hydrogenophaga sp. nov. isolated from cyanobacterial mat.</title>
        <authorList>
            <person name="Thorat V."/>
            <person name="Kirdat K."/>
            <person name="Tiwarekar B."/>
            <person name="Costa E.D."/>
            <person name="Yadav A."/>
        </authorList>
    </citation>
    <scope>NUCLEOTIDE SEQUENCE [LARGE SCALE GENOMIC DNA]</scope>
    <source>
        <strain evidence="6 7">BA0156</strain>
    </source>
</reference>
<dbReference type="PANTHER" id="PTHR33678">
    <property type="entry name" value="BLL1576 PROTEIN"/>
    <property type="match status" value="1"/>
</dbReference>
<evidence type="ECO:0000259" key="2">
    <source>
        <dbReference type="Pfam" id="PF03050"/>
    </source>
</evidence>
<name>A0A6G8IKF8_9BURK</name>
<sequence length="514" mass="57762">MNEAVDLQSMDEGTRQLVLGLMGQLQQQSAELRHKQALLDKLTFENAMLKRMKFAARSEALSAEQRSLLEDALDEDLQAVALEIEQMGDAGQPAAEQVTRQQPRRQPLPPELPRQELRHEPTSTECCGQPMKRIGEDVAEKLDYTPGVFTVHRFVRGKWACACCQTLRQAPVDAHIIDKGLATTGLLSHVLVAKYADHLPLHRQEAIYARAGVPIPRSTLAQWVGSCGVQLQPLASALRAEVLAHAVLHADETPVQMLKPAAQRDGKTQRAYLWAYTPGRHEQTRAVVYDFSETRAGRHPASFLEGWAGTLLVDDFAGYKQLMGEQIQEAGCWAHARRKFFELHTANKSQLAEQALALIGQIYEAERQAQGVEADERLRIRQQQSRSAVDRLHLWLTEHRGKVPSGSATAKAMDYSLRRWPALTRFLEDGRIPIDNNWVENQMRPIALGRKNWRFAGSLRAGQRAAAIMSLIQSAKLNGLDPYAYLKDVMDRLPTWPNSRIGELLPHRWNPSTD</sequence>
<evidence type="ECO:0000259" key="5">
    <source>
        <dbReference type="Pfam" id="PF13817"/>
    </source>
</evidence>
<dbReference type="InterPro" id="IPR039552">
    <property type="entry name" value="IS66_C"/>
</dbReference>
<dbReference type="NCBIfam" id="NF033517">
    <property type="entry name" value="transpos_IS66"/>
    <property type="match status" value="1"/>
</dbReference>
<dbReference type="InterPro" id="IPR024474">
    <property type="entry name" value="Znf_dom_IS66"/>
</dbReference>
<dbReference type="KEGG" id="hcz:G9Q37_15785"/>
<dbReference type="InterPro" id="IPR024463">
    <property type="entry name" value="Transposase_TnpC_homeodom"/>
</dbReference>
<organism evidence="6 7">
    <name type="scientific">Hydrogenophaga crocea</name>
    <dbReference type="NCBI Taxonomy" id="2716225"/>
    <lineage>
        <taxon>Bacteria</taxon>
        <taxon>Pseudomonadati</taxon>
        <taxon>Pseudomonadota</taxon>
        <taxon>Betaproteobacteria</taxon>
        <taxon>Burkholderiales</taxon>
        <taxon>Comamonadaceae</taxon>
        <taxon>Hydrogenophaga</taxon>
    </lineage>
</organism>
<dbReference type="EMBL" id="CP049989">
    <property type="protein sequence ID" value="QIM53508.1"/>
    <property type="molecule type" value="Genomic_DNA"/>
</dbReference>
<proteinExistence type="predicted"/>
<evidence type="ECO:0000259" key="4">
    <source>
        <dbReference type="Pfam" id="PF13007"/>
    </source>
</evidence>